<reference evidence="2 3" key="1">
    <citation type="submission" date="2017-08" db="EMBL/GenBank/DDBJ databases">
        <title>Mesorhizobium wenxinae sp. nov., a novel rhizobial species isolated from root nodules of chickpea (Cicer arietinum L.).</title>
        <authorList>
            <person name="Zhang J."/>
        </authorList>
    </citation>
    <scope>NUCLEOTIDE SEQUENCE [LARGE SCALE GENOMIC DNA]</scope>
    <source>
        <strain evidence="3">WYCCWR 10019</strain>
    </source>
</reference>
<gene>
    <name evidence="2" type="ORF">CIT31_18360</name>
</gene>
<dbReference type="InterPro" id="IPR018683">
    <property type="entry name" value="DUF2169"/>
</dbReference>
<dbReference type="AlphaFoldDB" id="A0A271KEQ6"/>
<name>A0A271KEQ6_9HYPH</name>
<organism evidence="2 3">
    <name type="scientific">Mesorhizobium wenxiniae</name>
    <dbReference type="NCBI Taxonomy" id="2014805"/>
    <lineage>
        <taxon>Bacteria</taxon>
        <taxon>Pseudomonadati</taxon>
        <taxon>Pseudomonadota</taxon>
        <taxon>Alphaproteobacteria</taxon>
        <taxon>Hyphomicrobiales</taxon>
        <taxon>Phyllobacteriaceae</taxon>
        <taxon>Mesorhizobium</taxon>
    </lineage>
</organism>
<comment type="caution">
    <text evidence="2">The sequence shown here is derived from an EMBL/GenBank/DDBJ whole genome shotgun (WGS) entry which is preliminary data.</text>
</comment>
<dbReference type="RefSeq" id="WP_095519764.1">
    <property type="nucleotide sequence ID" value="NZ_NPKH01000023.1"/>
</dbReference>
<dbReference type="Pfam" id="PF09937">
    <property type="entry name" value="DUF2169"/>
    <property type="match status" value="1"/>
</dbReference>
<dbReference type="EMBL" id="NPKH01000023">
    <property type="protein sequence ID" value="PAP94271.1"/>
    <property type="molecule type" value="Genomic_DNA"/>
</dbReference>
<evidence type="ECO:0000313" key="3">
    <source>
        <dbReference type="Proteomes" id="UP000215931"/>
    </source>
</evidence>
<evidence type="ECO:0000313" key="2">
    <source>
        <dbReference type="EMBL" id="PAP94271.1"/>
    </source>
</evidence>
<proteinExistence type="predicted"/>
<keyword evidence="3" id="KW-1185">Reference proteome</keyword>
<sequence length="362" mass="40446">MFVSQNTTPFLAEAFPYQDKHCVKFCVAVIRATYNVDEQGNCTPAKEQSPFVYADTHYGDPEVTSIRVETDFAPVKPKCEVLLDAMAVAPQGRQAEAIEVRLVGPGLDKRAVVTGQRRWFRGGLGIQASRPTPFASMPLAWHLAFGGTDRTDADPAKHRGDAINPIGRGYLAGQGNVDGTPLPCVEHPQSRMAIWNDRPKPIGFGPVPRFAKERARYAGTYDKHWMDNVLPFLPQDFDDRYFQAAPQDQWFDRLGEGMVFGCIGMSERGRFGVKLPRLSVPVRFVFDDHLERKTMVPDTLIIVPHESRIVLVGRVGTKLPRKFVRLEEIQVGNDLIPRDGEKPHYAGLGVAVAALKEIRRLK</sequence>
<protein>
    <recommendedName>
        <fullName evidence="1">DUF2169 domain-containing protein</fullName>
    </recommendedName>
</protein>
<dbReference type="Proteomes" id="UP000215931">
    <property type="component" value="Unassembled WGS sequence"/>
</dbReference>
<dbReference type="OrthoDB" id="237820at2"/>
<evidence type="ECO:0000259" key="1">
    <source>
        <dbReference type="Pfam" id="PF09937"/>
    </source>
</evidence>
<feature type="domain" description="DUF2169" evidence="1">
    <location>
        <begin position="24"/>
        <end position="314"/>
    </location>
</feature>
<accession>A0A271KEQ6</accession>